<evidence type="ECO:0000259" key="14">
    <source>
        <dbReference type="Pfam" id="PF07715"/>
    </source>
</evidence>
<dbReference type="InterPro" id="IPR000531">
    <property type="entry name" value="Beta-barrel_TonB"/>
</dbReference>
<reference evidence="15 16" key="1">
    <citation type="submission" date="2019-07" db="EMBL/GenBank/DDBJ databases">
        <title>Whole genome shotgun sequence of Segetibacter aerophilus NBRC 106135.</title>
        <authorList>
            <person name="Hosoyama A."/>
            <person name="Uohara A."/>
            <person name="Ohji S."/>
            <person name="Ichikawa N."/>
        </authorList>
    </citation>
    <scope>NUCLEOTIDE SEQUENCE [LARGE SCALE GENOMIC DNA]</scope>
    <source>
        <strain evidence="15 16">NBRC 106135</strain>
    </source>
</reference>
<protein>
    <recommendedName>
        <fullName evidence="17">TonB-dependent receptor</fullName>
    </recommendedName>
</protein>
<feature type="domain" description="TonB-dependent receptor plug" evidence="14">
    <location>
        <begin position="119"/>
        <end position="226"/>
    </location>
</feature>
<dbReference type="AlphaFoldDB" id="A0A512BI58"/>
<keyword evidence="8" id="KW-0675">Receptor</keyword>
<dbReference type="EMBL" id="BJYT01000026">
    <property type="protein sequence ID" value="GEO11656.1"/>
    <property type="molecule type" value="Genomic_DNA"/>
</dbReference>
<evidence type="ECO:0000256" key="9">
    <source>
        <dbReference type="ARBA" id="ARBA00023237"/>
    </source>
</evidence>
<evidence type="ECO:0000259" key="13">
    <source>
        <dbReference type="Pfam" id="PF00593"/>
    </source>
</evidence>
<evidence type="ECO:0000256" key="10">
    <source>
        <dbReference type="PROSITE-ProRule" id="PRU01360"/>
    </source>
</evidence>
<feature type="domain" description="TonB-dependent receptor-like beta-barrel" evidence="13">
    <location>
        <begin position="333"/>
        <end position="681"/>
    </location>
</feature>
<dbReference type="Pfam" id="PF07715">
    <property type="entry name" value="Plug"/>
    <property type="match status" value="1"/>
</dbReference>
<evidence type="ECO:0000256" key="1">
    <source>
        <dbReference type="ARBA" id="ARBA00004571"/>
    </source>
</evidence>
<keyword evidence="4 10" id="KW-0812">Transmembrane</keyword>
<dbReference type="InterPro" id="IPR037066">
    <property type="entry name" value="Plug_dom_sf"/>
</dbReference>
<accession>A0A512BI58</accession>
<evidence type="ECO:0000256" key="4">
    <source>
        <dbReference type="ARBA" id="ARBA00022692"/>
    </source>
</evidence>
<dbReference type="GO" id="GO:0015344">
    <property type="term" value="F:siderophore uptake transmembrane transporter activity"/>
    <property type="evidence" value="ECO:0007669"/>
    <property type="project" value="TreeGrafter"/>
</dbReference>
<dbReference type="InterPro" id="IPR008969">
    <property type="entry name" value="CarboxyPept-like_regulatory"/>
</dbReference>
<dbReference type="SUPFAM" id="SSF56935">
    <property type="entry name" value="Porins"/>
    <property type="match status" value="1"/>
</dbReference>
<feature type="signal peptide" evidence="12">
    <location>
        <begin position="1"/>
        <end position="21"/>
    </location>
</feature>
<dbReference type="InterPro" id="IPR012910">
    <property type="entry name" value="Plug_dom"/>
</dbReference>
<keyword evidence="6 11" id="KW-0798">TonB box</keyword>
<dbReference type="Pfam" id="PF00593">
    <property type="entry name" value="TonB_dep_Rec_b-barrel"/>
    <property type="match status" value="1"/>
</dbReference>
<sequence length="726" mass="80799">MKKTLLLVFTISLVISLKAQNAFKVLVKDKTSGVNLQGVTLSSTTNAKTNATSDAGGIAVVSNLSEADSILRFSYVGYKTIEVRVIGDTITHIIFMEQDENALEKVTVVSSTRNNDPVESATTKVEVLGLEEMNDESTLKPGNIASILGDMSGIQIQQSSVTSGNSNVRIQGLEGKYTQILRDGMPLYEGYSGGFGILSIPPLDLKQIELIKGAASTLYGGGAIAGLINLVSKKPSFSPDASFLVNQTTLKETNINVYYAQRWKHAGFTLFAGQNLQKQVDVDKDGFSDVPDIKSTILHPTLFIYPTDKSYISLSWSGSFDKRLGGDMLAIEGKSDNTHRYYEKNKFSRNTFTLMTENRFNSSLSATVKASVSLFDRDETTNTYFFSGKQNNFYSEASLAAHVGQHNLVGGLNITGDEFKPSSATPAPVGKFSNTTFGAFLQDTWKLLESTKIETGLRVDHHVDYGNFVLPRIALFHHFNEVWGARLGFGMGYKTPNPLTQQIKDYDIYSIQPISSAVTAEKSVGANVEVNYKKEFGDGNTFFINHAFFITNITDPIVATEDVLGKVSFTNFSKPIVTKGFDTYVQMEVNHWELYLGYTYTDAKRNYLQQNNFMLLTPRHRAASVIAYEIEHNWRFGLEGSYTGQQYREDYSKTPGYAFLAAMIEKKLGPKWSLVLNCENLLDERQSKYERLYTGSISTPSFRSLWAPIDGRVANFSVRFKPFEKW</sequence>
<evidence type="ECO:0000313" key="16">
    <source>
        <dbReference type="Proteomes" id="UP000321513"/>
    </source>
</evidence>
<dbReference type="PANTHER" id="PTHR30069:SF29">
    <property type="entry name" value="HEMOGLOBIN AND HEMOGLOBIN-HAPTOGLOBIN-BINDING PROTEIN 1-RELATED"/>
    <property type="match status" value="1"/>
</dbReference>
<gene>
    <name evidence="15" type="ORF">SAE01_41520</name>
</gene>
<comment type="subcellular location">
    <subcellularLocation>
        <location evidence="1 10">Cell outer membrane</location>
        <topology evidence="1 10">Multi-pass membrane protein</topology>
    </subcellularLocation>
</comment>
<feature type="chain" id="PRO_5022245869" description="TonB-dependent receptor" evidence="12">
    <location>
        <begin position="22"/>
        <end position="726"/>
    </location>
</feature>
<keyword evidence="7 10" id="KW-0472">Membrane</keyword>
<evidence type="ECO:0000256" key="2">
    <source>
        <dbReference type="ARBA" id="ARBA00022448"/>
    </source>
</evidence>
<keyword evidence="9 10" id="KW-0998">Cell outer membrane</keyword>
<dbReference type="RefSeq" id="WP_147205764.1">
    <property type="nucleotide sequence ID" value="NZ_BJYT01000026.1"/>
</dbReference>
<evidence type="ECO:0000256" key="6">
    <source>
        <dbReference type="ARBA" id="ARBA00023077"/>
    </source>
</evidence>
<dbReference type="GO" id="GO:0009279">
    <property type="term" value="C:cell outer membrane"/>
    <property type="evidence" value="ECO:0007669"/>
    <property type="project" value="UniProtKB-SubCell"/>
</dbReference>
<proteinExistence type="inferred from homology"/>
<dbReference type="PROSITE" id="PS52016">
    <property type="entry name" value="TONB_DEPENDENT_REC_3"/>
    <property type="match status" value="1"/>
</dbReference>
<dbReference type="PANTHER" id="PTHR30069">
    <property type="entry name" value="TONB-DEPENDENT OUTER MEMBRANE RECEPTOR"/>
    <property type="match status" value="1"/>
</dbReference>
<dbReference type="InterPro" id="IPR039426">
    <property type="entry name" value="TonB-dep_rcpt-like"/>
</dbReference>
<evidence type="ECO:0000256" key="11">
    <source>
        <dbReference type="RuleBase" id="RU003357"/>
    </source>
</evidence>
<dbReference type="Gene3D" id="2.40.170.20">
    <property type="entry name" value="TonB-dependent receptor, beta-barrel domain"/>
    <property type="match status" value="1"/>
</dbReference>
<evidence type="ECO:0000256" key="12">
    <source>
        <dbReference type="SAM" id="SignalP"/>
    </source>
</evidence>
<keyword evidence="3 10" id="KW-1134">Transmembrane beta strand</keyword>
<dbReference type="InterPro" id="IPR036942">
    <property type="entry name" value="Beta-barrel_TonB_sf"/>
</dbReference>
<keyword evidence="2 10" id="KW-0813">Transport</keyword>
<keyword evidence="16" id="KW-1185">Reference proteome</keyword>
<evidence type="ECO:0000256" key="5">
    <source>
        <dbReference type="ARBA" id="ARBA00022729"/>
    </source>
</evidence>
<comment type="caution">
    <text evidence="15">The sequence shown here is derived from an EMBL/GenBank/DDBJ whole genome shotgun (WGS) entry which is preliminary data.</text>
</comment>
<evidence type="ECO:0000256" key="3">
    <source>
        <dbReference type="ARBA" id="ARBA00022452"/>
    </source>
</evidence>
<evidence type="ECO:0008006" key="17">
    <source>
        <dbReference type="Google" id="ProtNLM"/>
    </source>
</evidence>
<evidence type="ECO:0000256" key="7">
    <source>
        <dbReference type="ARBA" id="ARBA00023136"/>
    </source>
</evidence>
<dbReference type="GO" id="GO:0044718">
    <property type="term" value="P:siderophore transmembrane transport"/>
    <property type="evidence" value="ECO:0007669"/>
    <property type="project" value="TreeGrafter"/>
</dbReference>
<dbReference type="SUPFAM" id="SSF49464">
    <property type="entry name" value="Carboxypeptidase regulatory domain-like"/>
    <property type="match status" value="1"/>
</dbReference>
<name>A0A512BI58_9BACT</name>
<dbReference type="OrthoDB" id="1109239at2"/>
<organism evidence="15 16">
    <name type="scientific">Segetibacter aerophilus</name>
    <dbReference type="NCBI Taxonomy" id="670293"/>
    <lineage>
        <taxon>Bacteria</taxon>
        <taxon>Pseudomonadati</taxon>
        <taxon>Bacteroidota</taxon>
        <taxon>Chitinophagia</taxon>
        <taxon>Chitinophagales</taxon>
        <taxon>Chitinophagaceae</taxon>
        <taxon>Segetibacter</taxon>
    </lineage>
</organism>
<keyword evidence="5 12" id="KW-0732">Signal</keyword>
<comment type="similarity">
    <text evidence="10 11">Belongs to the TonB-dependent receptor family.</text>
</comment>
<dbReference type="Proteomes" id="UP000321513">
    <property type="component" value="Unassembled WGS sequence"/>
</dbReference>
<evidence type="ECO:0000313" key="15">
    <source>
        <dbReference type="EMBL" id="GEO11656.1"/>
    </source>
</evidence>
<dbReference type="Gene3D" id="2.170.130.10">
    <property type="entry name" value="TonB-dependent receptor, plug domain"/>
    <property type="match status" value="1"/>
</dbReference>
<evidence type="ECO:0000256" key="8">
    <source>
        <dbReference type="ARBA" id="ARBA00023170"/>
    </source>
</evidence>